<dbReference type="Gene3D" id="3.30.160.20">
    <property type="match status" value="1"/>
</dbReference>
<keyword evidence="10" id="KW-1185">Reference proteome</keyword>
<accession>A0ABV0J619</accession>
<dbReference type="PANTHER" id="PTHR11207:SF0">
    <property type="entry name" value="RIBONUCLEASE 3"/>
    <property type="match status" value="1"/>
</dbReference>
<dbReference type="EMBL" id="JAMPKM010000002">
    <property type="protein sequence ID" value="MEP0816728.1"/>
    <property type="molecule type" value="Genomic_DNA"/>
</dbReference>
<dbReference type="CDD" id="cd10845">
    <property type="entry name" value="DSRM_RNAse_III_family"/>
    <property type="match status" value="1"/>
</dbReference>
<reference evidence="9 10" key="1">
    <citation type="submission" date="2022-04" db="EMBL/GenBank/DDBJ databases">
        <title>Positive selection, recombination, and allopatry shape intraspecific diversity of widespread and dominant cyanobacteria.</title>
        <authorList>
            <person name="Wei J."/>
            <person name="Shu W."/>
            <person name="Hu C."/>
        </authorList>
    </citation>
    <scope>NUCLEOTIDE SEQUENCE [LARGE SCALE GENOMIC DNA]</scope>
    <source>
        <strain evidence="9 10">GB2-A4</strain>
    </source>
</reference>
<keyword evidence="2" id="KW-0540">Nuclease</keyword>
<dbReference type="PROSITE" id="PS50137">
    <property type="entry name" value="DS_RBD"/>
    <property type="match status" value="1"/>
</dbReference>
<organism evidence="9 10">
    <name type="scientific">Trichocoleus desertorum GB2-A4</name>
    <dbReference type="NCBI Taxonomy" id="2933944"/>
    <lineage>
        <taxon>Bacteria</taxon>
        <taxon>Bacillati</taxon>
        <taxon>Cyanobacteriota</taxon>
        <taxon>Cyanophyceae</taxon>
        <taxon>Leptolyngbyales</taxon>
        <taxon>Trichocoleusaceae</taxon>
        <taxon>Trichocoleus</taxon>
    </lineage>
</organism>
<dbReference type="Gene3D" id="1.10.1520.10">
    <property type="entry name" value="Ribonuclease III domain"/>
    <property type="match status" value="1"/>
</dbReference>
<evidence type="ECO:0000259" key="7">
    <source>
        <dbReference type="PROSITE" id="PS50137"/>
    </source>
</evidence>
<evidence type="ECO:0000313" key="9">
    <source>
        <dbReference type="EMBL" id="MEP0816728.1"/>
    </source>
</evidence>
<comment type="similarity">
    <text evidence="1">Belongs to the ribonuclease III family.</text>
</comment>
<comment type="caution">
    <text evidence="9">The sequence shown here is derived from an EMBL/GenBank/DDBJ whole genome shotgun (WGS) entry which is preliminary data.</text>
</comment>
<evidence type="ECO:0000256" key="6">
    <source>
        <dbReference type="PROSITE-ProRule" id="PRU00266"/>
    </source>
</evidence>
<evidence type="ECO:0000256" key="5">
    <source>
        <dbReference type="ARBA" id="ARBA00022884"/>
    </source>
</evidence>
<dbReference type="PROSITE" id="PS50142">
    <property type="entry name" value="RNASE_3_2"/>
    <property type="match status" value="1"/>
</dbReference>
<keyword evidence="5 6" id="KW-0694">RNA-binding</keyword>
<dbReference type="InterPro" id="IPR000999">
    <property type="entry name" value="RNase_III_dom"/>
</dbReference>
<evidence type="ECO:0000256" key="2">
    <source>
        <dbReference type="ARBA" id="ARBA00022722"/>
    </source>
</evidence>
<dbReference type="RefSeq" id="WP_190434296.1">
    <property type="nucleotide sequence ID" value="NZ_JAMPKM010000002.1"/>
</dbReference>
<gene>
    <name evidence="9" type="ORF">NC998_06435</name>
</gene>
<sequence length="257" mass="29579">MNDQDLREWIRHHFKVTPKDLSIYRIALTLRQGEVLEHFGDSVLGFIVSEYLFENYSIDEPGWFTHVRSSLVENEHLTRIGRRINLADVVIIPRTSSKEHVTDRVLADRLEALIAALYRDQGLKKCKEVVRTVFELSKEKIEKWNDTQQNITSNPLIQRQRLEARVMAELLATLEDKNSISALQEFLAKKGESPPEYTEIERTGVSHRPEFTLEATCKFRGRSLVAEGKGTSIKEAKKHAAHALLQKVIELYKDGWG</sequence>
<dbReference type="SMART" id="SM00358">
    <property type="entry name" value="DSRM"/>
    <property type="match status" value="1"/>
</dbReference>
<evidence type="ECO:0000256" key="3">
    <source>
        <dbReference type="ARBA" id="ARBA00022759"/>
    </source>
</evidence>
<dbReference type="Pfam" id="PF14622">
    <property type="entry name" value="Ribonucleas_3_3"/>
    <property type="match status" value="1"/>
</dbReference>
<evidence type="ECO:0000259" key="8">
    <source>
        <dbReference type="PROSITE" id="PS50142"/>
    </source>
</evidence>
<proteinExistence type="inferred from homology"/>
<protein>
    <submittedName>
        <fullName evidence="9">DsRNA-binding protein</fullName>
    </submittedName>
</protein>
<dbReference type="InterPro" id="IPR036389">
    <property type="entry name" value="RNase_III_sf"/>
</dbReference>
<keyword evidence="3" id="KW-0255">Endonuclease</keyword>
<evidence type="ECO:0000313" key="10">
    <source>
        <dbReference type="Proteomes" id="UP001464891"/>
    </source>
</evidence>
<feature type="domain" description="DRBM" evidence="7">
    <location>
        <begin position="178"/>
        <end position="250"/>
    </location>
</feature>
<evidence type="ECO:0000256" key="1">
    <source>
        <dbReference type="ARBA" id="ARBA00010183"/>
    </source>
</evidence>
<feature type="domain" description="RNase III" evidence="8">
    <location>
        <begin position="34"/>
        <end position="122"/>
    </location>
</feature>
<dbReference type="SMART" id="SM00535">
    <property type="entry name" value="RIBOc"/>
    <property type="match status" value="1"/>
</dbReference>
<dbReference type="SUPFAM" id="SSF69065">
    <property type="entry name" value="RNase III domain-like"/>
    <property type="match status" value="1"/>
</dbReference>
<dbReference type="Pfam" id="PF00035">
    <property type="entry name" value="dsrm"/>
    <property type="match status" value="1"/>
</dbReference>
<dbReference type="PANTHER" id="PTHR11207">
    <property type="entry name" value="RIBONUCLEASE III"/>
    <property type="match status" value="1"/>
</dbReference>
<dbReference type="CDD" id="cd00593">
    <property type="entry name" value="RIBOc"/>
    <property type="match status" value="1"/>
</dbReference>
<name>A0ABV0J619_9CYAN</name>
<evidence type="ECO:0000256" key="4">
    <source>
        <dbReference type="ARBA" id="ARBA00022801"/>
    </source>
</evidence>
<dbReference type="Proteomes" id="UP001464891">
    <property type="component" value="Unassembled WGS sequence"/>
</dbReference>
<dbReference type="SUPFAM" id="SSF54768">
    <property type="entry name" value="dsRNA-binding domain-like"/>
    <property type="match status" value="1"/>
</dbReference>
<dbReference type="InterPro" id="IPR014720">
    <property type="entry name" value="dsRBD_dom"/>
</dbReference>
<keyword evidence="4" id="KW-0378">Hydrolase</keyword>